<organism evidence="1">
    <name type="scientific">Streptococcus infantis SK1302</name>
    <dbReference type="NCBI Taxonomy" id="871237"/>
    <lineage>
        <taxon>Bacteria</taxon>
        <taxon>Bacillati</taxon>
        <taxon>Bacillota</taxon>
        <taxon>Bacilli</taxon>
        <taxon>Lactobacillales</taxon>
        <taxon>Streptococcaceae</taxon>
        <taxon>Streptococcus</taxon>
    </lineage>
</organism>
<dbReference type="EMBL" id="AEDY01000027">
    <property type="protein sequence ID" value="EFO54831.1"/>
    <property type="molecule type" value="Genomic_DNA"/>
</dbReference>
<evidence type="ECO:0000313" key="1">
    <source>
        <dbReference type="EMBL" id="EFO54831.1"/>
    </source>
</evidence>
<proteinExistence type="predicted"/>
<sequence length="47" mass="5599">MKSFSKELFEIEKPNQSQYQKLIASKKNEVGIFIPASFFVFRDFFSF</sequence>
<gene>
    <name evidence="1" type="ORF">SIN_0533</name>
</gene>
<name>A0ABP2JCL3_9STRE</name>
<accession>A0ABP2JCL3</accession>
<comment type="caution">
    <text evidence="1">The sequence shown here is derived from an EMBL/GenBank/DDBJ whole genome shotgun (WGS) entry which is preliminary data.</text>
</comment>
<protein>
    <submittedName>
        <fullName evidence="1">Uncharacterized protein</fullName>
    </submittedName>
</protein>
<reference evidence="1" key="1">
    <citation type="submission" date="2010-09" db="EMBL/GenBank/DDBJ databases">
        <authorList>
            <person name="Daugherty S.C."/>
            <person name="Kilian M."/>
            <person name="Tettelin H."/>
        </authorList>
    </citation>
    <scope>NUCLEOTIDE SEQUENCE [LARGE SCALE GENOMIC DNA]</scope>
    <source>
        <strain evidence="1">SK1302</strain>
    </source>
</reference>